<dbReference type="RefSeq" id="WP_257444746.1">
    <property type="nucleotide sequence ID" value="NZ_JANIPJ010000005.1"/>
</dbReference>
<feature type="coiled-coil region" evidence="1">
    <location>
        <begin position="1"/>
        <end position="28"/>
    </location>
</feature>
<keyword evidence="4" id="KW-1185">Reference proteome</keyword>
<keyword evidence="2" id="KW-0472">Membrane</keyword>
<dbReference type="AlphaFoldDB" id="A0A9X2MPC1"/>
<keyword evidence="2" id="KW-0812">Transmembrane</keyword>
<dbReference type="Pfam" id="PF14014">
    <property type="entry name" value="DUF4230"/>
    <property type="match status" value="1"/>
</dbReference>
<evidence type="ECO:0000313" key="3">
    <source>
        <dbReference type="EMBL" id="MCR2803995.1"/>
    </source>
</evidence>
<dbReference type="EMBL" id="JANIPJ010000005">
    <property type="protein sequence ID" value="MCR2803995.1"/>
    <property type="molecule type" value="Genomic_DNA"/>
</dbReference>
<proteinExistence type="predicted"/>
<comment type="caution">
    <text evidence="3">The sequence shown here is derived from an EMBL/GenBank/DDBJ whole genome shotgun (WGS) entry which is preliminary data.</text>
</comment>
<evidence type="ECO:0000256" key="2">
    <source>
        <dbReference type="SAM" id="Phobius"/>
    </source>
</evidence>
<keyword evidence="2" id="KW-1133">Transmembrane helix</keyword>
<accession>A0A9X2MPC1</accession>
<organism evidence="3 4">
    <name type="scientific">Paenibacillus soyae</name>
    <dbReference type="NCBI Taxonomy" id="2969249"/>
    <lineage>
        <taxon>Bacteria</taxon>
        <taxon>Bacillati</taxon>
        <taxon>Bacillota</taxon>
        <taxon>Bacilli</taxon>
        <taxon>Bacillales</taxon>
        <taxon>Paenibacillaceae</taxon>
        <taxon>Paenibacillus</taxon>
    </lineage>
</organism>
<reference evidence="3" key="1">
    <citation type="submission" date="2022-08" db="EMBL/GenBank/DDBJ databases">
        <title>The genomic sequence of strain Paenibacillus sp. SCIV0701.</title>
        <authorList>
            <person name="Zhao H."/>
        </authorList>
    </citation>
    <scope>NUCLEOTIDE SEQUENCE</scope>
    <source>
        <strain evidence="3">SCIV0701</strain>
    </source>
</reference>
<evidence type="ECO:0000313" key="4">
    <source>
        <dbReference type="Proteomes" id="UP001141950"/>
    </source>
</evidence>
<protein>
    <submittedName>
        <fullName evidence="3">DUF4230 domain-containing protein</fullName>
    </submittedName>
</protein>
<dbReference type="InterPro" id="IPR025324">
    <property type="entry name" value="DUF4230"/>
</dbReference>
<feature type="transmembrane region" description="Helical" evidence="2">
    <location>
        <begin position="64"/>
        <end position="83"/>
    </location>
</feature>
<sequence length="255" mass="28552">MKEDSEIMNEKDEEIAQLKRQLIEFKEAHMQSAASITLDPSSRSLSLPTKGFLKHLLKVARFKMILIVLIIFVIAIGGVWLFAGSISKKESITFIEHVQELATLATAQAHMKVILHEEDNKIFGKDISINLPGTKRELLLIVPATVIAGVDLKGTTAENMDINEETKEINIIVPHAKLIQDPSVQMDKILTYVNGGLFRGDIEWEEGFDLAAKAQEQFRQEAISVGLLVTAEKNADKVLKEFFKKFGYTVNVTFK</sequence>
<evidence type="ECO:0000256" key="1">
    <source>
        <dbReference type="SAM" id="Coils"/>
    </source>
</evidence>
<keyword evidence="1" id="KW-0175">Coiled coil</keyword>
<name>A0A9X2MPC1_9BACL</name>
<dbReference type="Proteomes" id="UP001141950">
    <property type="component" value="Unassembled WGS sequence"/>
</dbReference>
<gene>
    <name evidence="3" type="ORF">NQZ67_08915</name>
</gene>